<evidence type="ECO:0000256" key="1">
    <source>
        <dbReference type="SAM" id="MobiDB-lite"/>
    </source>
</evidence>
<dbReference type="AlphaFoldDB" id="A0A4Y8TZ26"/>
<gene>
    <name evidence="2" type="ORF">EXY26_10955</name>
</gene>
<feature type="region of interest" description="Disordered" evidence="1">
    <location>
        <begin position="67"/>
        <end position="118"/>
    </location>
</feature>
<dbReference type="EMBL" id="SPDS01000001">
    <property type="protein sequence ID" value="TFH57465.1"/>
    <property type="molecule type" value="Genomic_DNA"/>
</dbReference>
<name>A0A4Y8TZ26_9MICC</name>
<dbReference type="PROSITE" id="PS51257">
    <property type="entry name" value="PROKAR_LIPOPROTEIN"/>
    <property type="match status" value="1"/>
</dbReference>
<sequence>MKRAKAAGPGACSYDGAKLRILPMLLLLGCALASCTAQPAALPEAAVPGQPAETTLAAIDKQLHESALAPPASEEKKAAEVSGKSAPAEKPGKSSWKKDKDAQKVAPDAQAAGKPPATAKAVDLAEEVQAGPHAQMRIKRIEQTQSEAEGIGQIAGAATLVEIELSNDGVTTLDLDKAQLRLFYGEDLEPAALLTDARSTVLPAQLAAGKQATATYLFSAQTESESDVTLEFETGATKKIQQLAGEVSP</sequence>
<organism evidence="2 3">
    <name type="scientific">Glutamicibacter arilaitensis</name>
    <dbReference type="NCBI Taxonomy" id="256701"/>
    <lineage>
        <taxon>Bacteria</taxon>
        <taxon>Bacillati</taxon>
        <taxon>Actinomycetota</taxon>
        <taxon>Actinomycetes</taxon>
        <taxon>Micrococcales</taxon>
        <taxon>Micrococcaceae</taxon>
        <taxon>Glutamicibacter</taxon>
    </lineage>
</organism>
<reference evidence="2 3" key="1">
    <citation type="submission" date="2019-03" db="EMBL/GenBank/DDBJ databases">
        <title>Glutamicibacter sp. LJH19 genome.</title>
        <authorList>
            <person name="Sinai Borker S."/>
            <person name="Kumar R."/>
        </authorList>
    </citation>
    <scope>NUCLEOTIDE SEQUENCE [LARGE SCALE GENOMIC DNA]</scope>
    <source>
        <strain evidence="2 3">LJH19</strain>
    </source>
</reference>
<evidence type="ECO:0000313" key="2">
    <source>
        <dbReference type="EMBL" id="TFH57465.1"/>
    </source>
</evidence>
<dbReference type="RefSeq" id="WP_134780383.1">
    <property type="nucleotide sequence ID" value="NZ_SPDS01000001.1"/>
</dbReference>
<feature type="compositionally biased region" description="Basic and acidic residues" evidence="1">
    <location>
        <begin position="90"/>
        <end position="103"/>
    </location>
</feature>
<comment type="caution">
    <text evidence="2">The sequence shown here is derived from an EMBL/GenBank/DDBJ whole genome shotgun (WGS) entry which is preliminary data.</text>
</comment>
<evidence type="ECO:0000313" key="3">
    <source>
        <dbReference type="Proteomes" id="UP000297638"/>
    </source>
</evidence>
<evidence type="ECO:0008006" key="4">
    <source>
        <dbReference type="Google" id="ProtNLM"/>
    </source>
</evidence>
<accession>A0A4Y8TZ26</accession>
<protein>
    <recommendedName>
        <fullName evidence="4">DUF4352 domain-containing protein</fullName>
    </recommendedName>
</protein>
<dbReference type="Proteomes" id="UP000297638">
    <property type="component" value="Unassembled WGS sequence"/>
</dbReference>
<proteinExistence type="predicted"/>